<organism evidence="2 3">
    <name type="scientific">Trachymyrmex cornetzi</name>
    <dbReference type="NCBI Taxonomy" id="471704"/>
    <lineage>
        <taxon>Eukaryota</taxon>
        <taxon>Metazoa</taxon>
        <taxon>Ecdysozoa</taxon>
        <taxon>Arthropoda</taxon>
        <taxon>Hexapoda</taxon>
        <taxon>Insecta</taxon>
        <taxon>Pterygota</taxon>
        <taxon>Neoptera</taxon>
        <taxon>Endopterygota</taxon>
        <taxon>Hymenoptera</taxon>
        <taxon>Apocrita</taxon>
        <taxon>Aculeata</taxon>
        <taxon>Formicoidea</taxon>
        <taxon>Formicidae</taxon>
        <taxon>Myrmicinae</taxon>
        <taxon>Trachymyrmex</taxon>
    </lineage>
</organism>
<gene>
    <name evidence="2" type="ORF">ALC57_10049</name>
</gene>
<name>A0A195DXQ2_9HYME</name>
<dbReference type="Proteomes" id="UP000078492">
    <property type="component" value="Unassembled WGS sequence"/>
</dbReference>
<protein>
    <submittedName>
        <fullName evidence="2">Uncharacterized protein</fullName>
    </submittedName>
</protein>
<dbReference type="AlphaFoldDB" id="A0A195DXQ2"/>
<feature type="region of interest" description="Disordered" evidence="1">
    <location>
        <begin position="1"/>
        <end position="46"/>
    </location>
</feature>
<dbReference type="EMBL" id="KQ980107">
    <property type="protein sequence ID" value="KYN17680.1"/>
    <property type="molecule type" value="Genomic_DNA"/>
</dbReference>
<proteinExistence type="predicted"/>
<evidence type="ECO:0000256" key="1">
    <source>
        <dbReference type="SAM" id="MobiDB-lite"/>
    </source>
</evidence>
<evidence type="ECO:0000313" key="2">
    <source>
        <dbReference type="EMBL" id="KYN17680.1"/>
    </source>
</evidence>
<evidence type="ECO:0000313" key="3">
    <source>
        <dbReference type="Proteomes" id="UP000078492"/>
    </source>
</evidence>
<accession>A0A195DXQ2</accession>
<reference evidence="2 3" key="1">
    <citation type="submission" date="2015-09" db="EMBL/GenBank/DDBJ databases">
        <title>Trachymyrmex cornetzi WGS genome.</title>
        <authorList>
            <person name="Nygaard S."/>
            <person name="Hu H."/>
            <person name="Boomsma J."/>
            <person name="Zhang G."/>
        </authorList>
    </citation>
    <scope>NUCLEOTIDE SEQUENCE [LARGE SCALE GENOMIC DNA]</scope>
    <source>
        <strain evidence="2">Tcor2-1</strain>
        <tissue evidence="2">Whole body</tissue>
    </source>
</reference>
<keyword evidence="3" id="KW-1185">Reference proteome</keyword>
<sequence>MDSRLSETGAPIAQDPCKPGLNPERGVSRAREAKRKGVPIDRSRGIVEGHSKRPRAVFKLILRGQSPTQSSIMRLTDQDTDEPASECAEESNFRERAQLTLGGVGEPVDRENPLRPRRILHTPAELPSHPFSFPVVFQWRGLPVAEKPVRLMGDDESRRVKGALSAFCLDVILSLLHHLAPMATNYEAHVAYTSFTYFVSYRLNVWVNPSIAENKEVGRRDKRRRSVAEQLETLAKGVEVKEQKEDEKKEAARADSFKSFYRLLRLTIHQSYHFLLPDFYEKIFLQPPISPSLRIIGSSRLIDDYKGTIEMRRDRCTKDNGPGPKR</sequence>